<dbReference type="Proteomes" id="UP000261340">
    <property type="component" value="Unplaced"/>
</dbReference>
<evidence type="ECO:0000259" key="3">
    <source>
        <dbReference type="Pfam" id="PF08266"/>
    </source>
</evidence>
<evidence type="ECO:0000313" key="5">
    <source>
        <dbReference type="Proteomes" id="UP000261340"/>
    </source>
</evidence>
<name>A0A3Q0S4J0_AMPCI</name>
<evidence type="ECO:0000256" key="1">
    <source>
        <dbReference type="ARBA" id="ARBA00023180"/>
    </source>
</evidence>
<reference evidence="4" key="2">
    <citation type="submission" date="2025-09" db="UniProtKB">
        <authorList>
            <consortium name="Ensembl"/>
        </authorList>
    </citation>
    <scope>IDENTIFICATION</scope>
</reference>
<organism evidence="4 5">
    <name type="scientific">Amphilophus citrinellus</name>
    <name type="common">Midas cichlid</name>
    <name type="synonym">Cichlasoma citrinellum</name>
    <dbReference type="NCBI Taxonomy" id="61819"/>
    <lineage>
        <taxon>Eukaryota</taxon>
        <taxon>Metazoa</taxon>
        <taxon>Chordata</taxon>
        <taxon>Craniata</taxon>
        <taxon>Vertebrata</taxon>
        <taxon>Euteleostomi</taxon>
        <taxon>Actinopterygii</taxon>
        <taxon>Neopterygii</taxon>
        <taxon>Teleostei</taxon>
        <taxon>Neoteleostei</taxon>
        <taxon>Acanthomorphata</taxon>
        <taxon>Ovalentaria</taxon>
        <taxon>Cichlomorphae</taxon>
        <taxon>Cichliformes</taxon>
        <taxon>Cichlidae</taxon>
        <taxon>New World cichlids</taxon>
        <taxon>Cichlasomatinae</taxon>
        <taxon>Heroini</taxon>
        <taxon>Amphilophus</taxon>
    </lineage>
</organism>
<dbReference type="GeneTree" id="ENSGT00940000164173"/>
<reference evidence="4" key="1">
    <citation type="submission" date="2025-08" db="UniProtKB">
        <authorList>
            <consortium name="Ensembl"/>
        </authorList>
    </citation>
    <scope>IDENTIFICATION</scope>
</reference>
<accession>A0A3Q0S4J0</accession>
<dbReference type="OMA" id="LMKSECK"/>
<dbReference type="Pfam" id="PF08266">
    <property type="entry name" value="Cadherin_2"/>
    <property type="match status" value="1"/>
</dbReference>
<feature type="signal peptide" evidence="2">
    <location>
        <begin position="1"/>
        <end position="30"/>
    </location>
</feature>
<keyword evidence="1" id="KW-0325">Glycoprotein</keyword>
<dbReference type="AlphaFoldDB" id="A0A3Q0S4J0"/>
<keyword evidence="5" id="KW-1185">Reference proteome</keyword>
<feature type="domain" description="Cadherin N-terminal" evidence="3">
    <location>
        <begin position="31"/>
        <end position="81"/>
    </location>
</feature>
<dbReference type="FunFam" id="2.60.40.60:FF:000398">
    <property type="entry name" value="Protocadherin cluster 1 gamma 26a"/>
    <property type="match status" value="1"/>
</dbReference>
<keyword evidence="2" id="KW-0732">Signal</keyword>
<sequence length="104" mass="12111">QIYIYTHTCLNEHVWIRIVVFLCLCDRCASQLSYSISEEVNKGTVVGNIAKDLNLNVQELENRDLRIVSSFSKTYFDVNLRLLMKSECKQRIRGLSLVVHMPNY</sequence>
<dbReference type="Ensembl" id="ENSACIT00000018407.1">
    <property type="protein sequence ID" value="ENSACIP00000017921.1"/>
    <property type="gene ID" value="ENSACIG00000013973.1"/>
</dbReference>
<feature type="chain" id="PRO_5018704004" description="Cadherin N-terminal domain-containing protein" evidence="2">
    <location>
        <begin position="31"/>
        <end position="104"/>
    </location>
</feature>
<dbReference type="InterPro" id="IPR013164">
    <property type="entry name" value="Cadherin_N"/>
</dbReference>
<evidence type="ECO:0000313" key="4">
    <source>
        <dbReference type="Ensembl" id="ENSACIP00000017921.1"/>
    </source>
</evidence>
<dbReference type="Gene3D" id="2.60.40.60">
    <property type="entry name" value="Cadherins"/>
    <property type="match status" value="1"/>
</dbReference>
<proteinExistence type="predicted"/>
<evidence type="ECO:0000256" key="2">
    <source>
        <dbReference type="SAM" id="SignalP"/>
    </source>
</evidence>
<dbReference type="STRING" id="61819.ENSACIP00000017921"/>
<protein>
    <recommendedName>
        <fullName evidence="3">Cadherin N-terminal domain-containing protein</fullName>
    </recommendedName>
</protein>